<sequence length="294" mass="33281">MNESNLEKIYATLVDRVEEIVKREDVSRLEALSHALIEVDVEGEKPEKRKAFQFAYLKQIQEEPVQSNHQLTPDMIGFIVGYIIELLSDKKAKSIIDAGSGTGHLSFTLKEMNDAFELTGVEVDPTLVEMNANLCEFLETEMKIHLENIIEPGFIKMHDAAVGDLPIGYYPLEANDYKTAFKEGQSFAHLLMLEAAMNHVEDGGVGLFIVPSSILTEHADTFKTYITEDVTMQMFLNLPKSIFKSKDAQKSMIVLRKGFSPLKNKEVLIGDIPDFKDQHGMTAFLRKLDEWHNR</sequence>
<organism evidence="2 3">
    <name type="scientific">Phocicoccus schoeneichii</name>
    <dbReference type="NCBI Taxonomy" id="1812261"/>
    <lineage>
        <taxon>Bacteria</taxon>
        <taxon>Bacillati</taxon>
        <taxon>Bacillota</taxon>
        <taxon>Bacilli</taxon>
        <taxon>Bacillales</taxon>
        <taxon>Salinicoccaceae</taxon>
        <taxon>Phocicoccus</taxon>
    </lineage>
</organism>
<dbReference type="EMBL" id="CAJEWE010000010">
    <property type="protein sequence ID" value="CAD2078002.1"/>
    <property type="molecule type" value="Genomic_DNA"/>
</dbReference>
<keyword evidence="2" id="KW-0489">Methyltransferase</keyword>
<protein>
    <submittedName>
        <fullName evidence="2">N-6 DNA Methylase</fullName>
    </submittedName>
</protein>
<dbReference type="RefSeq" id="WP_186088198.1">
    <property type="nucleotide sequence ID" value="NZ_BMDB01000001.1"/>
</dbReference>
<evidence type="ECO:0000313" key="3">
    <source>
        <dbReference type="Proteomes" id="UP000521032"/>
    </source>
</evidence>
<gene>
    <name evidence="2" type="ORF">JEOSCH030_01434</name>
</gene>
<dbReference type="Proteomes" id="UP000521032">
    <property type="component" value="Unassembled WGS sequence"/>
</dbReference>
<dbReference type="InterPro" id="IPR003356">
    <property type="entry name" value="DNA_methylase_A-5"/>
</dbReference>
<dbReference type="PANTHER" id="PTHR41313:SF1">
    <property type="entry name" value="DNA METHYLASE ADENINE-SPECIFIC DOMAIN-CONTAINING PROTEIN"/>
    <property type="match status" value="1"/>
</dbReference>
<keyword evidence="2" id="KW-0808">Transferase</keyword>
<dbReference type="CDD" id="cd02440">
    <property type="entry name" value="AdoMet_MTases"/>
    <property type="match status" value="1"/>
</dbReference>
<accession>A0A6V7RKG5</accession>
<dbReference type="Pfam" id="PF02384">
    <property type="entry name" value="N6_Mtase"/>
    <property type="match status" value="1"/>
</dbReference>
<comment type="caution">
    <text evidence="2">The sequence shown here is derived from an EMBL/GenBank/DDBJ whole genome shotgun (WGS) entry which is preliminary data.</text>
</comment>
<reference evidence="2 3" key="1">
    <citation type="submission" date="2020-07" db="EMBL/GenBank/DDBJ databases">
        <authorList>
            <person name="Criscuolo A."/>
        </authorList>
    </citation>
    <scope>NUCLEOTIDE SEQUENCE [LARGE SCALE GENOMIC DNA]</scope>
    <source>
        <strain evidence="3">CIP 111030</strain>
    </source>
</reference>
<feature type="domain" description="DNA methylase adenine-specific" evidence="1">
    <location>
        <begin position="79"/>
        <end position="278"/>
    </location>
</feature>
<keyword evidence="3" id="KW-1185">Reference proteome</keyword>
<dbReference type="GO" id="GO:0003677">
    <property type="term" value="F:DNA binding"/>
    <property type="evidence" value="ECO:0007669"/>
    <property type="project" value="InterPro"/>
</dbReference>
<dbReference type="InterPro" id="IPR029063">
    <property type="entry name" value="SAM-dependent_MTases_sf"/>
</dbReference>
<dbReference type="InterPro" id="IPR052933">
    <property type="entry name" value="DNA_Protect_Modify"/>
</dbReference>
<evidence type="ECO:0000313" key="2">
    <source>
        <dbReference type="EMBL" id="CAD2078002.1"/>
    </source>
</evidence>
<proteinExistence type="predicted"/>
<dbReference type="PANTHER" id="PTHR41313">
    <property type="entry name" value="ADENINE-SPECIFIC METHYLTRANSFERASE"/>
    <property type="match status" value="1"/>
</dbReference>
<evidence type="ECO:0000259" key="1">
    <source>
        <dbReference type="Pfam" id="PF02384"/>
    </source>
</evidence>
<dbReference type="InterPro" id="IPR020596">
    <property type="entry name" value="rRNA_Ade_Mease_Trfase_CS"/>
</dbReference>
<dbReference type="SUPFAM" id="SSF53335">
    <property type="entry name" value="S-adenosyl-L-methionine-dependent methyltransferases"/>
    <property type="match status" value="1"/>
</dbReference>
<dbReference type="PROSITE" id="PS01131">
    <property type="entry name" value="RRNA_A_DIMETH"/>
    <property type="match status" value="1"/>
</dbReference>
<dbReference type="GO" id="GO:0000179">
    <property type="term" value="F:rRNA (adenine-N6,N6-)-dimethyltransferase activity"/>
    <property type="evidence" value="ECO:0007669"/>
    <property type="project" value="InterPro"/>
</dbReference>
<dbReference type="AlphaFoldDB" id="A0A6V7RKG5"/>
<dbReference type="Gene3D" id="3.40.50.150">
    <property type="entry name" value="Vaccinia Virus protein VP39"/>
    <property type="match status" value="1"/>
</dbReference>
<name>A0A6V7RKG5_9BACL</name>